<dbReference type="GO" id="GO:0005524">
    <property type="term" value="F:ATP binding"/>
    <property type="evidence" value="ECO:0007669"/>
    <property type="project" value="UniProtKB-KW"/>
</dbReference>
<comment type="caution">
    <text evidence="2">The sequence shown here is derived from an EMBL/GenBank/DDBJ whole genome shotgun (WGS) entry which is preliminary data.</text>
</comment>
<keyword evidence="2" id="KW-0067">ATP-binding</keyword>
<keyword evidence="3" id="KW-1185">Reference proteome</keyword>
<gene>
    <name evidence="2" type="ORF">FHR70_003932</name>
</gene>
<dbReference type="InterPro" id="IPR027417">
    <property type="entry name" value="P-loop_NTPase"/>
</dbReference>
<dbReference type="Gene3D" id="3.40.50.300">
    <property type="entry name" value="P-loop containing nucleotide triphosphate hydrolases"/>
    <property type="match status" value="1"/>
</dbReference>
<evidence type="ECO:0000313" key="3">
    <source>
        <dbReference type="Proteomes" id="UP000532010"/>
    </source>
</evidence>
<dbReference type="AlphaFoldDB" id="A0A7W4VPB4"/>
<sequence>MSPTPPHPERPIQKTPDDRLDRSRFIGRLAAALVNPTTRKATGVVVGVTGPWGSGKSSILNLLQDHLETQYEDALIVRFDPWLVSGRNDLIGEFLGELIGTIRADAKRLGKYKKLAANLADYGAQLAPIGNLWKPGFGTILAGGLRSLKDALSQKESLDVLRRRLIDDLDAIQGPIVVLIDEIDRVEDDEIRTVAQLVRSVADFPGISYVLAYDPDRVVQALGSGASPENREERGRAYLEKIVQLQLPLPITFADEITRLLNAEIATLASELSIPEAFDQIDRYRELVQLLIEDVIDTPRDVRRLVGTYHVLAGMLQGEVDWIDLLGFSALSIKAPRTCESIRREPDLVVENPISERGILRHINDGTKSREDRIGEIVPSSERHVGTTALLGFLFPYFAEDPGNRSNHSDAIRFRRPLLTTLRLGLLPGAVSRDDIIALTSGSPFEVEGRLQRAFSDGTLEHLIDRLDDVYVDLASSIDHVAFWHGIAKFVRKPDCEWQAAYQPMYEIIRSLASTLDRSMRRRNELRAEGAAVFKALADAGESELTAQWLRRHIFVYGLFGREKRGGEKWFLTAEQTSEYALELTQKWQQAHLSGKLIPCHWSLQQVYAMMDTKLWDDECRSQVGKMLEDKRAVDGLALMLFGASFSTDEPGIEKLYSYEAFIRKAKQRLAEDDQQLHETVRLALQKAVNGGW</sequence>
<dbReference type="InterPro" id="IPR011646">
    <property type="entry name" value="KAP_P-loop"/>
</dbReference>
<evidence type="ECO:0000313" key="2">
    <source>
        <dbReference type="EMBL" id="MBB3020844.1"/>
    </source>
</evidence>
<accession>A0A7W4VPB4</accession>
<organism evidence="2 3">
    <name type="scientific">Microvirga lupini</name>
    <dbReference type="NCBI Taxonomy" id="420324"/>
    <lineage>
        <taxon>Bacteria</taxon>
        <taxon>Pseudomonadati</taxon>
        <taxon>Pseudomonadota</taxon>
        <taxon>Alphaproteobacteria</taxon>
        <taxon>Hyphomicrobiales</taxon>
        <taxon>Methylobacteriaceae</taxon>
        <taxon>Microvirga</taxon>
    </lineage>
</organism>
<dbReference type="Pfam" id="PF07693">
    <property type="entry name" value="KAP_NTPase"/>
    <property type="match status" value="1"/>
</dbReference>
<proteinExistence type="predicted"/>
<dbReference type="EMBL" id="JACHWB010000006">
    <property type="protein sequence ID" value="MBB3020844.1"/>
    <property type="molecule type" value="Genomic_DNA"/>
</dbReference>
<feature type="domain" description="KAP NTPase" evidence="1">
    <location>
        <begin position="23"/>
        <end position="312"/>
    </location>
</feature>
<evidence type="ECO:0000259" key="1">
    <source>
        <dbReference type="Pfam" id="PF07693"/>
    </source>
</evidence>
<dbReference type="SUPFAM" id="SSF52540">
    <property type="entry name" value="P-loop containing nucleoside triphosphate hydrolases"/>
    <property type="match status" value="1"/>
</dbReference>
<dbReference type="InterPro" id="IPR052754">
    <property type="entry name" value="NTPase_KAP_P-loop"/>
</dbReference>
<reference evidence="2 3" key="1">
    <citation type="submission" date="2020-08" db="EMBL/GenBank/DDBJ databases">
        <title>The Agave Microbiome: Exploring the role of microbial communities in plant adaptations to desert environments.</title>
        <authorList>
            <person name="Partida-Martinez L.P."/>
        </authorList>
    </citation>
    <scope>NUCLEOTIDE SEQUENCE [LARGE SCALE GENOMIC DNA]</scope>
    <source>
        <strain evidence="2 3">AT3.9</strain>
    </source>
</reference>
<name>A0A7W4VPB4_9HYPH</name>
<keyword evidence="2" id="KW-0547">Nucleotide-binding</keyword>
<dbReference type="Proteomes" id="UP000532010">
    <property type="component" value="Unassembled WGS sequence"/>
</dbReference>
<dbReference type="PANTHER" id="PTHR22674">
    <property type="entry name" value="NTPASE, KAP FAMILY P-LOOP DOMAIN-CONTAINING 1"/>
    <property type="match status" value="1"/>
</dbReference>
<dbReference type="RefSeq" id="WP_183453186.1">
    <property type="nucleotide sequence ID" value="NZ_JACHWB010000006.1"/>
</dbReference>
<protein>
    <submittedName>
        <fullName evidence="2">Energy-coupling factor transporter ATP-binding protein EcfA2</fullName>
    </submittedName>
</protein>
<dbReference type="PANTHER" id="PTHR22674:SF6">
    <property type="entry name" value="NTPASE KAP FAMILY P-LOOP DOMAIN-CONTAINING PROTEIN 1"/>
    <property type="match status" value="1"/>
</dbReference>